<name>A0A5P2XMQ0_STRST</name>
<feature type="signal peptide" evidence="1">
    <location>
        <begin position="1"/>
        <end position="24"/>
    </location>
</feature>
<gene>
    <name evidence="2" type="ORF">CP982_06245</name>
</gene>
<feature type="chain" id="PRO_5025018548" description="Lipoprotein" evidence="1">
    <location>
        <begin position="25"/>
        <end position="134"/>
    </location>
</feature>
<proteinExistence type="predicted"/>
<organism evidence="2 3">
    <name type="scientific">Streptomyces spectabilis</name>
    <dbReference type="NCBI Taxonomy" id="68270"/>
    <lineage>
        <taxon>Bacteria</taxon>
        <taxon>Bacillati</taxon>
        <taxon>Actinomycetota</taxon>
        <taxon>Actinomycetes</taxon>
        <taxon>Kitasatosporales</taxon>
        <taxon>Streptomycetaceae</taxon>
        <taxon>Streptomyces</taxon>
    </lineage>
</organism>
<evidence type="ECO:0000313" key="3">
    <source>
        <dbReference type="Proteomes" id="UP000326505"/>
    </source>
</evidence>
<evidence type="ECO:0000256" key="1">
    <source>
        <dbReference type="SAM" id="SignalP"/>
    </source>
</evidence>
<accession>A0A5P2XMQ0</accession>
<dbReference type="EMBL" id="CP023690">
    <property type="protein sequence ID" value="QEV64499.1"/>
    <property type="molecule type" value="Genomic_DNA"/>
</dbReference>
<protein>
    <recommendedName>
        <fullName evidence="4">Lipoprotein</fullName>
    </recommendedName>
</protein>
<dbReference type="AlphaFoldDB" id="A0A5P2XMQ0"/>
<dbReference type="PROSITE" id="PS51257">
    <property type="entry name" value="PROKAR_LIPOPROTEIN"/>
    <property type="match status" value="1"/>
</dbReference>
<dbReference type="Proteomes" id="UP000326505">
    <property type="component" value="Chromosome"/>
</dbReference>
<evidence type="ECO:0008006" key="4">
    <source>
        <dbReference type="Google" id="ProtNLM"/>
    </source>
</evidence>
<reference evidence="2 3" key="1">
    <citation type="submission" date="2017-09" db="EMBL/GenBank/DDBJ databases">
        <authorList>
            <person name="Lee N."/>
            <person name="Cho B.-K."/>
        </authorList>
    </citation>
    <scope>NUCLEOTIDE SEQUENCE [LARGE SCALE GENOMIC DNA]</scope>
    <source>
        <strain evidence="2 3">ATCC 27465</strain>
    </source>
</reference>
<keyword evidence="1" id="KW-0732">Signal</keyword>
<dbReference type="OrthoDB" id="5193742at2"/>
<evidence type="ECO:0000313" key="2">
    <source>
        <dbReference type="EMBL" id="QEV64499.1"/>
    </source>
</evidence>
<sequence length="134" mass="13620">MVRGGVVVLTGVLLCTLAACGSLAGREDAAAAAAARFGASLHASDPARGCAALAPGTRDELERSAERPCVRALPEAGLPTAGPVRSVDVYGAQARVVAERDTLFLSSFPGGWKVTAAGCVPRAERPYRCLVKGG</sequence>
<dbReference type="KEGG" id="sspb:CP982_06245"/>